<dbReference type="PROSITE" id="PS51375">
    <property type="entry name" value="PPR"/>
    <property type="match status" value="5"/>
</dbReference>
<dbReference type="InterPro" id="IPR033443">
    <property type="entry name" value="PROP1-like_PPR_dom"/>
</dbReference>
<dbReference type="GO" id="GO:0006397">
    <property type="term" value="P:mRNA processing"/>
    <property type="evidence" value="ECO:0000318"/>
    <property type="project" value="GO_Central"/>
</dbReference>
<dbReference type="Pfam" id="PF13041">
    <property type="entry name" value="PPR_2"/>
    <property type="match status" value="2"/>
</dbReference>
<dbReference type="AlphaFoldDB" id="A0A0K9Q2Y8"/>
<dbReference type="EMBL" id="LFYR01000235">
    <property type="protein sequence ID" value="KMZ74862.1"/>
    <property type="molecule type" value="Genomic_DNA"/>
</dbReference>
<evidence type="ECO:0000313" key="4">
    <source>
        <dbReference type="EMBL" id="KMZ74862.1"/>
    </source>
</evidence>
<feature type="repeat" description="PPR" evidence="2">
    <location>
        <begin position="282"/>
        <end position="316"/>
    </location>
</feature>
<dbReference type="Pfam" id="PF01535">
    <property type="entry name" value="PPR"/>
    <property type="match status" value="1"/>
</dbReference>
<evidence type="ECO:0000256" key="2">
    <source>
        <dbReference type="PROSITE-ProRule" id="PRU00708"/>
    </source>
</evidence>
<feature type="domain" description="PROP1-like PPR" evidence="3">
    <location>
        <begin position="262"/>
        <end position="418"/>
    </location>
</feature>
<accession>A0A0K9Q2Y8</accession>
<dbReference type="GO" id="GO:0003729">
    <property type="term" value="F:mRNA binding"/>
    <property type="evidence" value="ECO:0000318"/>
    <property type="project" value="GO_Central"/>
</dbReference>
<evidence type="ECO:0000313" key="5">
    <source>
        <dbReference type="Proteomes" id="UP000036987"/>
    </source>
</evidence>
<dbReference type="STRING" id="29655.A0A0K9Q2Y8"/>
<dbReference type="InterPro" id="IPR002885">
    <property type="entry name" value="PPR_rpt"/>
</dbReference>
<organism evidence="4 5">
    <name type="scientific">Zostera marina</name>
    <name type="common">Eelgrass</name>
    <dbReference type="NCBI Taxonomy" id="29655"/>
    <lineage>
        <taxon>Eukaryota</taxon>
        <taxon>Viridiplantae</taxon>
        <taxon>Streptophyta</taxon>
        <taxon>Embryophyta</taxon>
        <taxon>Tracheophyta</taxon>
        <taxon>Spermatophyta</taxon>
        <taxon>Magnoliopsida</taxon>
        <taxon>Liliopsida</taxon>
        <taxon>Zosteraceae</taxon>
        <taxon>Zostera</taxon>
    </lineage>
</organism>
<proteinExistence type="predicted"/>
<keyword evidence="1" id="KW-0677">Repeat</keyword>
<dbReference type="GO" id="GO:0005737">
    <property type="term" value="C:cytoplasm"/>
    <property type="evidence" value="ECO:0000318"/>
    <property type="project" value="GO_Central"/>
</dbReference>
<dbReference type="OMA" id="NLIVEWC"/>
<feature type="repeat" description="PPR" evidence="2">
    <location>
        <begin position="321"/>
        <end position="355"/>
    </location>
</feature>
<dbReference type="InterPro" id="IPR011990">
    <property type="entry name" value="TPR-like_helical_dom_sf"/>
</dbReference>
<feature type="repeat" description="PPR" evidence="2">
    <location>
        <begin position="480"/>
        <end position="514"/>
    </location>
</feature>
<name>A0A0K9Q2Y8_ZOSMR</name>
<dbReference type="NCBIfam" id="TIGR00756">
    <property type="entry name" value="PPR"/>
    <property type="match status" value="4"/>
</dbReference>
<comment type="caution">
    <text evidence="4">The sequence shown here is derived from an EMBL/GenBank/DDBJ whole genome shotgun (WGS) entry which is preliminary data.</text>
</comment>
<feature type="repeat" description="PPR" evidence="2">
    <location>
        <begin position="356"/>
        <end position="390"/>
    </location>
</feature>
<dbReference type="Pfam" id="PF17177">
    <property type="entry name" value="PPR_long"/>
    <property type="match status" value="1"/>
</dbReference>
<evidence type="ECO:0000259" key="3">
    <source>
        <dbReference type="Pfam" id="PF17177"/>
    </source>
</evidence>
<reference evidence="5" key="1">
    <citation type="journal article" date="2016" name="Nature">
        <title>The genome of the seagrass Zostera marina reveals angiosperm adaptation to the sea.</title>
        <authorList>
            <person name="Olsen J.L."/>
            <person name="Rouze P."/>
            <person name="Verhelst B."/>
            <person name="Lin Y.-C."/>
            <person name="Bayer T."/>
            <person name="Collen J."/>
            <person name="Dattolo E."/>
            <person name="De Paoli E."/>
            <person name="Dittami S."/>
            <person name="Maumus F."/>
            <person name="Michel G."/>
            <person name="Kersting A."/>
            <person name="Lauritano C."/>
            <person name="Lohaus R."/>
            <person name="Toepel M."/>
            <person name="Tonon T."/>
            <person name="Vanneste K."/>
            <person name="Amirebrahimi M."/>
            <person name="Brakel J."/>
            <person name="Bostroem C."/>
            <person name="Chovatia M."/>
            <person name="Grimwood J."/>
            <person name="Jenkins J.W."/>
            <person name="Jueterbock A."/>
            <person name="Mraz A."/>
            <person name="Stam W.T."/>
            <person name="Tice H."/>
            <person name="Bornberg-Bauer E."/>
            <person name="Green P.J."/>
            <person name="Pearson G.A."/>
            <person name="Procaccini G."/>
            <person name="Duarte C.M."/>
            <person name="Schmutz J."/>
            <person name="Reusch T.B.H."/>
            <person name="Van de Peer Y."/>
        </authorList>
    </citation>
    <scope>NUCLEOTIDE SEQUENCE [LARGE SCALE GENOMIC DNA]</scope>
    <source>
        <strain evidence="5">cv. Finnish</strain>
    </source>
</reference>
<dbReference type="Gene3D" id="1.25.40.10">
    <property type="entry name" value="Tetratricopeptide repeat domain"/>
    <property type="match status" value="3"/>
</dbReference>
<gene>
    <name evidence="4" type="ORF">ZOSMA_121G00360</name>
</gene>
<dbReference type="PANTHER" id="PTHR47942:SF50">
    <property type="entry name" value="OS03G0284900 PROTEIN"/>
    <property type="match status" value="1"/>
</dbReference>
<feature type="repeat" description="PPR" evidence="2">
    <location>
        <begin position="515"/>
        <end position="549"/>
    </location>
</feature>
<dbReference type="InterPro" id="IPR051222">
    <property type="entry name" value="PPR/CCM1_RNA-binding"/>
</dbReference>
<keyword evidence="5" id="KW-1185">Reference proteome</keyword>
<dbReference type="PANTHER" id="PTHR47942">
    <property type="entry name" value="TETRATRICOPEPTIDE REPEAT (TPR)-LIKE SUPERFAMILY PROTEIN-RELATED"/>
    <property type="match status" value="1"/>
</dbReference>
<dbReference type="Proteomes" id="UP000036987">
    <property type="component" value="Unassembled WGS sequence"/>
</dbReference>
<sequence length="792" mass="89499">MAEIGATSLFMASSSQCTLPNRRQWRRRPYLSKPISPSISIPDQSSLHNNMSLLIPLNLTSSSGEIASQVASSAAEILRGKKEFCIRDFVEFVKEIERGGVRAVGVLDGKIMDEVRRECWRVVKDGGCGNLEFVEAMETLKGYGFVIKDFVDPVEVIKIFVNKRDPHMAVRYATIYPHSQFLYCNIIQQFGKKKDLDSALKAFKEIKKSQDSINMFMYRSIIDVCGLCNNPLKSRDIFKDLLSENVTPNIYVFNSLMNVNAHDLNYTLYVYKHMQNSDVLPDLTSYNILLKSCCLAKRVDMAQTIYKDIKHMESTKYLKLDVITYTTMIKTFADVKMAQMALEIKEDMLMAGVTPNVITWSSLIGSFAKVGLVDLAVQVFDDMILVGCEPNSQCCNNLLNSCVQSYQYDRAFRLFNSWKVHGIRVYPSNSSIGQHLGNSKVVVFKPTVTTYNILMKACGNDYYHAENLMDEMKTMGISPNHISWSILIDIYGNTQNMNAAMQAFNTMRVVGIIPDVIAYTSAIKACIEGKNIKTAFSLFEQMKIHRVQPNMITYTTLLRARTRYGSLCEVQQCLAIYQDMHKAGYRSNDYFLKELIEEWCEEVISGSSINRPPLSLGSTSFNKGDMNKDPSLLLQKVALHLQKDIGDDATIDLRGLTQVEARIVVLSVLRMIKENYGSGYPINGDMVIITGIVGKPDTNNISNELEVQQAIIRVLQVELALEVLIGPASVLIPMEIEPVKSVKVSDDVKMPLIHNKDSQTLVRRPEEFGVIKVSKTTLLHWLQRKNNKQWKK</sequence>
<dbReference type="OrthoDB" id="185373at2759"/>
<protein>
    <submittedName>
        <fullName evidence="4">Putative Pentatricopeptide repeat-containing protein</fullName>
    </submittedName>
</protein>
<evidence type="ECO:0000256" key="1">
    <source>
        <dbReference type="ARBA" id="ARBA00022737"/>
    </source>
</evidence>